<organism evidence="1 2">
    <name type="scientific">Chryseobacterium indologenes</name>
    <name type="common">Flavobacterium indologenes</name>
    <dbReference type="NCBI Taxonomy" id="253"/>
    <lineage>
        <taxon>Bacteria</taxon>
        <taxon>Pseudomonadati</taxon>
        <taxon>Bacteroidota</taxon>
        <taxon>Flavobacteriia</taxon>
        <taxon>Flavobacteriales</taxon>
        <taxon>Weeksellaceae</taxon>
        <taxon>Chryseobacterium group</taxon>
        <taxon>Chryseobacterium</taxon>
    </lineage>
</organism>
<dbReference type="AlphaFoldDB" id="A0A0N0ZUF7"/>
<dbReference type="Proteomes" id="UP000037953">
    <property type="component" value="Unassembled WGS sequence"/>
</dbReference>
<sequence length="109" mass="13061">MKKYRQPNFKQIYTDILVNKYPDKYNACEGLLLKKELLALDVMKINTLIFGISEKNSQRYRSYKESDIVCMLEYQRKNKLNNTQLAIHFKLSRNTVAKWKKIFLYNTEA</sequence>
<evidence type="ECO:0000313" key="1">
    <source>
        <dbReference type="EMBL" id="KPE49149.1"/>
    </source>
</evidence>
<name>A0A0N0ZUF7_CHRID</name>
<reference evidence="2" key="2">
    <citation type="submission" date="2015-09" db="EMBL/GenBank/DDBJ databases">
        <title>Draft genome sequence of a multidrug-resistant Chryseobacterium indologenes isolate from Malaysia.</title>
        <authorList>
            <person name="Yu C.Y."/>
            <person name="Ang G.Y."/>
            <person name="Chan K.-G."/>
        </authorList>
    </citation>
    <scope>NUCLEOTIDE SEQUENCE [LARGE SCALE GENOMIC DNA]</scope>
    <source>
        <strain evidence="2">CI_885</strain>
    </source>
</reference>
<dbReference type="OrthoDB" id="1260127at2"/>
<dbReference type="EMBL" id="LJOD01000023">
    <property type="protein sequence ID" value="KPE49149.1"/>
    <property type="molecule type" value="Genomic_DNA"/>
</dbReference>
<dbReference type="InterPro" id="IPR010921">
    <property type="entry name" value="Trp_repressor/repl_initiator"/>
</dbReference>
<dbReference type="SUPFAM" id="SSF48295">
    <property type="entry name" value="TrpR-like"/>
    <property type="match status" value="1"/>
</dbReference>
<reference evidence="1 2" key="1">
    <citation type="journal article" date="2015" name="Genom Data">
        <title>Draft genome sequence of a multidrug-resistant Chryseobacterium indologenes isolate from Malaysia.</title>
        <authorList>
            <person name="Yu C.Y."/>
            <person name="Ang G.Y."/>
            <person name="Cheng H.J."/>
            <person name="Cheong Y.M."/>
            <person name="Yin W.F."/>
            <person name="Chan K.G."/>
        </authorList>
    </citation>
    <scope>NUCLEOTIDE SEQUENCE [LARGE SCALE GENOMIC DNA]</scope>
    <source>
        <strain evidence="1 2">CI_885</strain>
    </source>
</reference>
<dbReference type="RefSeq" id="WP_062703313.1">
    <property type="nucleotide sequence ID" value="NZ_LJOD01000023.1"/>
</dbReference>
<accession>A0A0N0ZUF7</accession>
<gene>
    <name evidence="1" type="ORF">AOB46_21615</name>
</gene>
<protein>
    <submittedName>
        <fullName evidence="1">Transposase</fullName>
    </submittedName>
</protein>
<comment type="caution">
    <text evidence="1">The sequence shown here is derived from an EMBL/GenBank/DDBJ whole genome shotgun (WGS) entry which is preliminary data.</text>
</comment>
<dbReference type="PATRIC" id="fig|253.9.peg.2738"/>
<proteinExistence type="predicted"/>
<dbReference type="GO" id="GO:0043565">
    <property type="term" value="F:sequence-specific DNA binding"/>
    <property type="evidence" value="ECO:0007669"/>
    <property type="project" value="InterPro"/>
</dbReference>
<evidence type="ECO:0000313" key="2">
    <source>
        <dbReference type="Proteomes" id="UP000037953"/>
    </source>
</evidence>